<sequence>MRLQLALNPRGNPSLCQLHPVHNDSNVTGLSDKVVAQLVLLLSQLASNDNNTRSATEAKLNDQWLPAQPAILLAAFAQVARSNSQNAVKVESERTIAPFIPQMLSISIHLAFPFCSASVPMCLRILRSSGLILSFYQVLPSLLIGEATSEHLHLSWIDDGDKEDFNMIAAQALNRLAISLGGKNPLPINFAHVPPMLSDES</sequence>
<dbReference type="EMBL" id="KZ994727">
    <property type="protein sequence ID" value="RKO92227.1"/>
    <property type="molecule type" value="Genomic_DNA"/>
</dbReference>
<organism evidence="1 2">
    <name type="scientific">Blyttiomyces helicus</name>
    <dbReference type="NCBI Taxonomy" id="388810"/>
    <lineage>
        <taxon>Eukaryota</taxon>
        <taxon>Fungi</taxon>
        <taxon>Fungi incertae sedis</taxon>
        <taxon>Chytridiomycota</taxon>
        <taxon>Chytridiomycota incertae sedis</taxon>
        <taxon>Chytridiomycetes</taxon>
        <taxon>Chytridiomycetes incertae sedis</taxon>
        <taxon>Blyttiomyces</taxon>
    </lineage>
</organism>
<dbReference type="Gene3D" id="1.25.10.10">
    <property type="entry name" value="Leucine-rich Repeat Variant"/>
    <property type="match status" value="1"/>
</dbReference>
<evidence type="ECO:0000313" key="1">
    <source>
        <dbReference type="EMBL" id="RKO92227.1"/>
    </source>
</evidence>
<gene>
    <name evidence="1" type="ORF">BDK51DRAFT_44605</name>
</gene>
<accession>A0A4V1IS40</accession>
<dbReference type="InterPro" id="IPR011989">
    <property type="entry name" value="ARM-like"/>
</dbReference>
<evidence type="ECO:0000313" key="2">
    <source>
        <dbReference type="Proteomes" id="UP000269721"/>
    </source>
</evidence>
<dbReference type="Proteomes" id="UP000269721">
    <property type="component" value="Unassembled WGS sequence"/>
</dbReference>
<name>A0A4V1IS40_9FUNG</name>
<keyword evidence="2" id="KW-1185">Reference proteome</keyword>
<protein>
    <submittedName>
        <fullName evidence="1">Uncharacterized protein</fullName>
    </submittedName>
</protein>
<reference evidence="2" key="1">
    <citation type="journal article" date="2018" name="Nat. Microbiol.">
        <title>Leveraging single-cell genomics to expand the fungal tree of life.</title>
        <authorList>
            <person name="Ahrendt S.R."/>
            <person name="Quandt C.A."/>
            <person name="Ciobanu D."/>
            <person name="Clum A."/>
            <person name="Salamov A."/>
            <person name="Andreopoulos B."/>
            <person name="Cheng J.F."/>
            <person name="Woyke T."/>
            <person name="Pelin A."/>
            <person name="Henrissat B."/>
            <person name="Reynolds N.K."/>
            <person name="Benny G.L."/>
            <person name="Smith M.E."/>
            <person name="James T.Y."/>
            <person name="Grigoriev I.V."/>
        </authorList>
    </citation>
    <scope>NUCLEOTIDE SEQUENCE [LARGE SCALE GENOMIC DNA]</scope>
</reference>
<dbReference type="AlphaFoldDB" id="A0A4V1IS40"/>
<proteinExistence type="predicted"/>